<organism evidence="1 2">
    <name type="scientific">Echinicola arenosa</name>
    <dbReference type="NCBI Taxonomy" id="2774144"/>
    <lineage>
        <taxon>Bacteria</taxon>
        <taxon>Pseudomonadati</taxon>
        <taxon>Bacteroidota</taxon>
        <taxon>Cytophagia</taxon>
        <taxon>Cytophagales</taxon>
        <taxon>Cyclobacteriaceae</taxon>
        <taxon>Echinicola</taxon>
    </lineage>
</organism>
<protein>
    <submittedName>
        <fullName evidence="1">Uncharacterized protein</fullName>
    </submittedName>
</protein>
<dbReference type="RefSeq" id="WP_192010261.1">
    <property type="nucleotide sequence ID" value="NZ_JACYTQ010000003.1"/>
</dbReference>
<evidence type="ECO:0000313" key="1">
    <source>
        <dbReference type="EMBL" id="MBD8489385.1"/>
    </source>
</evidence>
<accession>A0ABR9AL13</accession>
<comment type="caution">
    <text evidence="1">The sequence shown here is derived from an EMBL/GenBank/DDBJ whole genome shotgun (WGS) entry which is preliminary data.</text>
</comment>
<keyword evidence="2" id="KW-1185">Reference proteome</keyword>
<reference evidence="1 2" key="1">
    <citation type="submission" date="2020-09" db="EMBL/GenBank/DDBJ databases">
        <title>Echinicola sp. CAU 1574 isolated from sand of Sido Beach.</title>
        <authorList>
            <person name="Kim W."/>
        </authorList>
    </citation>
    <scope>NUCLEOTIDE SEQUENCE [LARGE SCALE GENOMIC DNA]</scope>
    <source>
        <strain evidence="1 2">CAU 1574</strain>
    </source>
</reference>
<dbReference type="EMBL" id="JACYTQ010000003">
    <property type="protein sequence ID" value="MBD8489385.1"/>
    <property type="molecule type" value="Genomic_DNA"/>
</dbReference>
<evidence type="ECO:0000313" key="2">
    <source>
        <dbReference type="Proteomes" id="UP000647133"/>
    </source>
</evidence>
<name>A0ABR9AL13_9BACT</name>
<sequence>MQETWNFTLSNPTTSSNSEELTSLLKRTLESNENELRIFLSLYTKIDGAVAEFPEFEKLIEQKSIQEGSISILFNKVFFNACLNINETEKDRIILHYLVDQERAELLLTGPFVPERGMDDI</sequence>
<gene>
    <name evidence="1" type="ORF">IFO69_11575</name>
</gene>
<proteinExistence type="predicted"/>
<dbReference type="Proteomes" id="UP000647133">
    <property type="component" value="Unassembled WGS sequence"/>
</dbReference>